<dbReference type="InterPro" id="IPR023406">
    <property type="entry name" value="Topo_IA_AS"/>
</dbReference>
<evidence type="ECO:0000256" key="9">
    <source>
        <dbReference type="ARBA" id="ARBA00023235"/>
    </source>
</evidence>
<dbReference type="NCBIfam" id="TIGR01051">
    <property type="entry name" value="topA_bact"/>
    <property type="match status" value="1"/>
</dbReference>
<feature type="site" description="Interaction with DNA" evidence="10">
    <location>
        <position position="493"/>
    </location>
</feature>
<comment type="subunit">
    <text evidence="10">Monomer.</text>
</comment>
<keyword evidence="6" id="KW-0460">Magnesium</keyword>
<dbReference type="InterPro" id="IPR023405">
    <property type="entry name" value="Topo_IA_core_domain"/>
</dbReference>
<evidence type="ECO:0000256" key="10">
    <source>
        <dbReference type="HAMAP-Rule" id="MF_00952"/>
    </source>
</evidence>
<evidence type="ECO:0000259" key="11">
    <source>
        <dbReference type="PROSITE" id="PS50880"/>
    </source>
</evidence>
<dbReference type="Gene3D" id="3.40.50.140">
    <property type="match status" value="1"/>
</dbReference>
<dbReference type="PROSITE" id="PS00396">
    <property type="entry name" value="TOPO_IA_1"/>
    <property type="match status" value="1"/>
</dbReference>
<evidence type="ECO:0000256" key="4">
    <source>
        <dbReference type="ARBA" id="ARBA00022771"/>
    </source>
</evidence>
<dbReference type="GO" id="GO:0008270">
    <property type="term" value="F:zinc ion binding"/>
    <property type="evidence" value="ECO:0007669"/>
    <property type="project" value="UniProtKB-KW"/>
</dbReference>
<keyword evidence="5" id="KW-0862">Zinc</keyword>
<keyword evidence="4" id="KW-0863">Zinc-finger</keyword>
<dbReference type="SUPFAM" id="SSF57783">
    <property type="entry name" value="Zinc beta-ribbon"/>
    <property type="match status" value="3"/>
</dbReference>
<comment type="catalytic activity">
    <reaction evidence="1 10">
        <text>ATP-independent breakage of single-stranded DNA, followed by passage and rejoining.</text>
        <dbReference type="EC" id="5.6.2.1"/>
    </reaction>
</comment>
<evidence type="ECO:0000256" key="8">
    <source>
        <dbReference type="ARBA" id="ARBA00023125"/>
    </source>
</evidence>
<dbReference type="HAMAP" id="MF_00952">
    <property type="entry name" value="Topoisom_1_prok"/>
    <property type="match status" value="1"/>
</dbReference>
<dbReference type="InterPro" id="IPR003601">
    <property type="entry name" value="Topo_IA_2"/>
</dbReference>
<gene>
    <name evidence="10 13" type="primary">topA</name>
    <name evidence="13" type="ORF">PITCH_A1020021</name>
</gene>
<accession>A0A445MQP9</accession>
<dbReference type="SMART" id="SM00437">
    <property type="entry name" value="TOP1Ac"/>
    <property type="match status" value="1"/>
</dbReference>
<evidence type="ECO:0000256" key="6">
    <source>
        <dbReference type="ARBA" id="ARBA00022842"/>
    </source>
</evidence>
<reference evidence="13" key="1">
    <citation type="submission" date="2018-01" db="EMBL/GenBank/DDBJ databases">
        <authorList>
            <person name="Regsiter A."/>
            <person name="William W."/>
        </authorList>
    </citation>
    <scope>NUCLEOTIDE SEQUENCE</scope>
    <source>
        <strain evidence="13">TRIP AH-1</strain>
    </source>
</reference>
<dbReference type="GO" id="GO:0003677">
    <property type="term" value="F:DNA binding"/>
    <property type="evidence" value="ECO:0007669"/>
    <property type="project" value="UniProtKB-KW"/>
</dbReference>
<dbReference type="PROSITE" id="PS52039">
    <property type="entry name" value="TOPO_IA_2"/>
    <property type="match status" value="1"/>
</dbReference>
<dbReference type="SMART" id="SM00493">
    <property type="entry name" value="TOPRIM"/>
    <property type="match status" value="1"/>
</dbReference>
<name>A0A445MQP9_9BACT</name>
<dbReference type="CDD" id="cd00186">
    <property type="entry name" value="TOP1Ac"/>
    <property type="match status" value="1"/>
</dbReference>
<dbReference type="InterPro" id="IPR006171">
    <property type="entry name" value="TOPRIM_dom"/>
</dbReference>
<feature type="site" description="Interaction with DNA" evidence="10">
    <location>
        <position position="155"/>
    </location>
</feature>
<organism evidence="13">
    <name type="scientific">uncultured Desulfobacterium sp</name>
    <dbReference type="NCBI Taxonomy" id="201089"/>
    <lineage>
        <taxon>Bacteria</taxon>
        <taxon>Pseudomonadati</taxon>
        <taxon>Thermodesulfobacteriota</taxon>
        <taxon>Desulfobacteria</taxon>
        <taxon>Desulfobacterales</taxon>
        <taxon>Desulfobacteriaceae</taxon>
        <taxon>Desulfobacterium</taxon>
        <taxon>environmental samples</taxon>
    </lineage>
</organism>
<feature type="site" description="Interaction with DNA" evidence="10">
    <location>
        <position position="148"/>
    </location>
</feature>
<dbReference type="CDD" id="cd03363">
    <property type="entry name" value="TOPRIM_TopoIA_TopoI"/>
    <property type="match status" value="1"/>
</dbReference>
<evidence type="ECO:0000256" key="2">
    <source>
        <dbReference type="ARBA" id="ARBA00009446"/>
    </source>
</evidence>
<dbReference type="InterPro" id="IPR003602">
    <property type="entry name" value="Topo_IA_DNA-bd_dom"/>
</dbReference>
<dbReference type="InterPro" id="IPR013826">
    <property type="entry name" value="Topo_IA_cen_sub3"/>
</dbReference>
<keyword evidence="9 10" id="KW-0413">Isomerase</keyword>
<comment type="similarity">
    <text evidence="2 10">Belongs to the type IA topoisomerase family.</text>
</comment>
<dbReference type="GO" id="GO:0003917">
    <property type="term" value="F:DNA topoisomerase type I (single strand cut, ATP-independent) activity"/>
    <property type="evidence" value="ECO:0007669"/>
    <property type="project" value="UniProtKB-UniRule"/>
</dbReference>
<protein>
    <recommendedName>
        <fullName evidence="10">DNA topoisomerase 1</fullName>
        <ecNumber evidence="10">5.6.2.1</ecNumber>
    </recommendedName>
    <alternativeName>
        <fullName evidence="10">DNA topoisomerase I</fullName>
    </alternativeName>
</protein>
<evidence type="ECO:0000313" key="13">
    <source>
        <dbReference type="EMBL" id="SPD71776.1"/>
    </source>
</evidence>
<dbReference type="SMART" id="SM00436">
    <property type="entry name" value="TOP1Bc"/>
    <property type="match status" value="1"/>
</dbReference>
<dbReference type="Pfam" id="PF01131">
    <property type="entry name" value="Topoisom_bac"/>
    <property type="match status" value="1"/>
</dbReference>
<dbReference type="Pfam" id="PF01751">
    <property type="entry name" value="Toprim"/>
    <property type="match status" value="1"/>
</dbReference>
<dbReference type="InterPro" id="IPR005733">
    <property type="entry name" value="TopoI_bac-type"/>
</dbReference>
<dbReference type="SUPFAM" id="SSF56712">
    <property type="entry name" value="Prokaryotic type I DNA topoisomerase"/>
    <property type="match status" value="1"/>
</dbReference>
<evidence type="ECO:0000256" key="3">
    <source>
        <dbReference type="ARBA" id="ARBA00022723"/>
    </source>
</evidence>
<sequence length="799" mass="89994">MSKNLLIVESPAKARTIKKYLGPDFKIMASVGHVKDLPVKKLGVDIENSFRPEYVTIKGKSKVLKDLKEAGKTADVVYLAPDPDREGEAIAWHIAQELKKDKNKIFRVLFNELTAKAIREAVRSPQHLNEDKFASQQARRILDRLVGYQLSPLLWTRVKRGLSAGRVQSVAVKMICDREREIHAFRSEEYWSLTAHLESKEPPAFTARLVKYEGKKIDLKNNGQVYNIISEIDGKEYRVSSVVKKQKKKNAPPPFITSLLQQEAHGKLNFTAKKTMSVAQNLYEGIEIGERGQIGLITYMRTDSFRLSDDAVSLARDYILQSFGSDYLPDRPNHFKSHKGAQEAHEAIRPTFTELDPQTVSPYLTKDQLALYTLIWKRFIACQMAPAILDQTQADIAAGKATFSASGSVTVFRGFTELYQKPLNGTEPDKGDDTPLPPLEKDQLLNLIKLEPAQHFTQPPPRYTEATLIKALEENGIGRPSTYAAILANISDRDYVIIEKKRFKPTELGFLVTDLLVRNFPDILNTSFTAKMEEDLDRIERGEMGWTNVLQNFYKSFKNDLDNAKDDMKGEVPTDISCPKCNRPMVIKSGKNGVFLACTGYPECKSTSNFQRDEHGKIIVEFTPEVENDNEPCEKCGMPMVLRSGKFGPFFACSGYPECKNTRPVRPRDETDQPVETSGIRCKICGARMIVKKSRGGQRFLACEQYPKCTHTESVSTNVPCPSQGCKGMVVEKASKKGRLFYSCNQYPECRFAMWDEPVDEICPECGTRVMGIKRTKDEAPILACRKKGCGFTKPMPPS</sequence>
<feature type="domain" description="Topo IA-type catalytic" evidence="12">
    <location>
        <begin position="129"/>
        <end position="561"/>
    </location>
</feature>
<dbReference type="PRINTS" id="PR00417">
    <property type="entry name" value="PRTPISMRASEI"/>
</dbReference>
<evidence type="ECO:0000256" key="1">
    <source>
        <dbReference type="ARBA" id="ARBA00000213"/>
    </source>
</evidence>
<evidence type="ECO:0000259" key="12">
    <source>
        <dbReference type="PROSITE" id="PS52039"/>
    </source>
</evidence>
<dbReference type="InterPro" id="IPR013497">
    <property type="entry name" value="Topo_IA_cen"/>
</dbReference>
<dbReference type="InterPro" id="IPR013824">
    <property type="entry name" value="Topo_IA_cen_sub1"/>
</dbReference>
<feature type="site" description="Interaction with DNA" evidence="10">
    <location>
        <position position="301"/>
    </location>
</feature>
<dbReference type="PANTHER" id="PTHR42785:SF1">
    <property type="entry name" value="DNA TOPOISOMERASE"/>
    <property type="match status" value="1"/>
</dbReference>
<feature type="domain" description="Toprim" evidence="11">
    <location>
        <begin position="3"/>
        <end position="113"/>
    </location>
</feature>
<feature type="active site" description="O-(5'-phospho-DNA)-tyrosine intermediate" evidence="10">
    <location>
        <position position="299"/>
    </location>
</feature>
<dbReference type="PROSITE" id="PS50880">
    <property type="entry name" value="TOPRIM"/>
    <property type="match status" value="1"/>
</dbReference>
<dbReference type="PANTHER" id="PTHR42785">
    <property type="entry name" value="DNA TOPOISOMERASE, TYPE IA, CORE"/>
    <property type="match status" value="1"/>
</dbReference>
<dbReference type="EC" id="5.6.2.1" evidence="10"/>
<dbReference type="GO" id="GO:0006265">
    <property type="term" value="P:DNA topological change"/>
    <property type="evidence" value="ECO:0007669"/>
    <property type="project" value="UniProtKB-UniRule"/>
</dbReference>
<dbReference type="Gene3D" id="3.30.65.10">
    <property type="entry name" value="Bacterial Topoisomerase I, domain 1"/>
    <property type="match status" value="3"/>
</dbReference>
<feature type="site" description="Interaction with DNA" evidence="10">
    <location>
        <position position="143"/>
    </location>
</feature>
<feature type="region of interest" description="Interaction with DNA" evidence="10">
    <location>
        <begin position="163"/>
        <end position="168"/>
    </location>
</feature>
<keyword evidence="8 10" id="KW-0238">DNA-binding</keyword>
<dbReference type="InterPro" id="IPR028612">
    <property type="entry name" value="Topoisom_1_IA"/>
</dbReference>
<dbReference type="Gene3D" id="2.70.20.10">
    <property type="entry name" value="Topoisomerase I, domain 3"/>
    <property type="match status" value="1"/>
</dbReference>
<dbReference type="AlphaFoldDB" id="A0A445MQP9"/>
<dbReference type="InterPro" id="IPR013825">
    <property type="entry name" value="Topo_IA_cen_sub2"/>
</dbReference>
<feature type="site" description="Interaction with DNA" evidence="10">
    <location>
        <position position="140"/>
    </location>
</feature>
<feature type="site" description="Interaction with DNA" evidence="10">
    <location>
        <position position="139"/>
    </location>
</feature>
<evidence type="ECO:0000256" key="5">
    <source>
        <dbReference type="ARBA" id="ARBA00022833"/>
    </source>
</evidence>
<dbReference type="Gene3D" id="1.10.460.10">
    <property type="entry name" value="Topoisomerase I, domain 2"/>
    <property type="match status" value="1"/>
</dbReference>
<keyword evidence="7 10" id="KW-0799">Topoisomerase</keyword>
<comment type="function">
    <text evidence="10">Releases the supercoiling and torsional tension of DNA, which is introduced during the DNA replication and transcription, by transiently cleaving and rejoining one strand of the DNA duplex. Introduces a single-strand break via transesterification at a target site in duplex DNA. The scissile phosphodiester is attacked by the catalytic tyrosine of the enzyme, resulting in the formation of a DNA-(5'-phosphotyrosyl)-enzyme intermediate and the expulsion of a 3'-OH DNA strand. The free DNA strand then undergoes passage around the unbroken strand, thus removing DNA supercoils. Finally, in the religation step, the DNA 3'-OH attacks the covalent intermediate to expel the active-site tyrosine and restore the DNA phosphodiester backbone.</text>
</comment>
<keyword evidence="3" id="KW-0479">Metal-binding</keyword>
<dbReference type="InterPro" id="IPR013498">
    <property type="entry name" value="Topo_IA_Znf"/>
</dbReference>
<dbReference type="InterPro" id="IPR000380">
    <property type="entry name" value="Topo_IA"/>
</dbReference>
<dbReference type="Pfam" id="PF01396">
    <property type="entry name" value="Zn_ribbon_Top1"/>
    <property type="match status" value="5"/>
</dbReference>
<dbReference type="EMBL" id="OJIN01000005">
    <property type="protein sequence ID" value="SPD71776.1"/>
    <property type="molecule type" value="Genomic_DNA"/>
</dbReference>
<feature type="site" description="Interaction with DNA" evidence="10">
    <location>
        <position position="33"/>
    </location>
</feature>
<evidence type="ECO:0000256" key="7">
    <source>
        <dbReference type="ARBA" id="ARBA00023029"/>
    </source>
</evidence>
<dbReference type="InterPro" id="IPR034149">
    <property type="entry name" value="TOPRIM_TopoI"/>
</dbReference>
<dbReference type="Gene3D" id="1.10.290.10">
    <property type="entry name" value="Topoisomerase I, domain 4"/>
    <property type="match status" value="1"/>
</dbReference>
<dbReference type="GO" id="GO:0005694">
    <property type="term" value="C:chromosome"/>
    <property type="evidence" value="ECO:0007669"/>
    <property type="project" value="InterPro"/>
</dbReference>
<proteinExistence type="inferred from homology"/>